<dbReference type="AlphaFoldDB" id="A0A316QZ64"/>
<sequence>MTEPRIEVGILHRKEIVFRLNGKFSVSPSDIITEGEHKVICLSGNRILWNGKEYDSLMFIPENENCSFDLNSVTIGVDFHWEREETQRFSGILKLITDDTEIVAINRIALEKYLTSVISSEMSASASLELLKAHAVISRSWLLAQLPRFNGKPGNKRASNKRETPDEIVCWYDREDHFLFDVCADDHCQRYQGITRIATPRVAEAVRSTCGEVLTSESRICDARFSKCCGGVSELFENCWEEKHHPYLIPVYDKFSDEKIPDLADEKNASGFIESSPEAFCNTRDPKILEQVLNGYDQETTDFYRWSVSYTQSELANLIRKRSGIDFGEIVSLVPLARGASGRIVRLRIVGTKVSRVVGKELFIRRILSASHLYSSAFTVHPENVKDGIPQSYTLKGAGWGHGVGLCQIGAAVMGAKGYSYREILSHYYRNSAIERIY</sequence>
<dbReference type="Pfam" id="PF08486">
    <property type="entry name" value="SpoIID"/>
    <property type="match status" value="1"/>
</dbReference>
<evidence type="ECO:0000259" key="1">
    <source>
        <dbReference type="Pfam" id="PF08486"/>
    </source>
</evidence>
<dbReference type="PANTHER" id="PTHR30032:SF4">
    <property type="entry name" value="AMIDASE ENHANCER"/>
    <property type="match status" value="1"/>
</dbReference>
<dbReference type="InterPro" id="IPR051922">
    <property type="entry name" value="Bact_Sporulation_Assoc"/>
</dbReference>
<comment type="caution">
    <text evidence="2">The sequence shown here is derived from an EMBL/GenBank/DDBJ whole genome shotgun (WGS) entry which is preliminary data.</text>
</comment>
<proteinExistence type="predicted"/>
<organism evidence="2 3">
    <name type="scientific">Coprobacter fastidiosus</name>
    <dbReference type="NCBI Taxonomy" id="1099853"/>
    <lineage>
        <taxon>Bacteria</taxon>
        <taxon>Pseudomonadati</taxon>
        <taxon>Bacteroidota</taxon>
        <taxon>Bacteroidia</taxon>
        <taxon>Bacteroidales</taxon>
        <taxon>Barnesiellaceae</taxon>
        <taxon>Coprobacter</taxon>
    </lineage>
</organism>
<accession>A0A316QZ64</accession>
<name>A0A316QZ64_9BACT</name>
<dbReference type="Proteomes" id="UP000262954">
    <property type="component" value="Unassembled WGS sequence"/>
</dbReference>
<dbReference type="InterPro" id="IPR013693">
    <property type="entry name" value="SpoIID/LytB_N"/>
</dbReference>
<dbReference type="GO" id="GO:0030435">
    <property type="term" value="P:sporulation resulting in formation of a cellular spore"/>
    <property type="evidence" value="ECO:0007669"/>
    <property type="project" value="InterPro"/>
</dbReference>
<dbReference type="RefSeq" id="WP_195596469.1">
    <property type="nucleotide sequence ID" value="NZ_DBFJMN010000311.1"/>
</dbReference>
<feature type="domain" description="Sporulation stage II protein D amidase enhancer LytB N-terminal" evidence="1">
    <location>
        <begin position="100"/>
        <end position="215"/>
    </location>
</feature>
<evidence type="ECO:0000313" key="2">
    <source>
        <dbReference type="EMBL" id="HBJ07978.1"/>
    </source>
</evidence>
<dbReference type="NCBIfam" id="TIGR02669">
    <property type="entry name" value="SpoIID_LytB"/>
    <property type="match status" value="1"/>
</dbReference>
<dbReference type="GO" id="GO:0030288">
    <property type="term" value="C:outer membrane-bounded periplasmic space"/>
    <property type="evidence" value="ECO:0007669"/>
    <property type="project" value="TreeGrafter"/>
</dbReference>
<evidence type="ECO:0000313" key="3">
    <source>
        <dbReference type="Proteomes" id="UP000262954"/>
    </source>
</evidence>
<gene>
    <name evidence="2" type="ORF">DDY73_03145</name>
</gene>
<protein>
    <submittedName>
        <fullName evidence="2">Amidase</fullName>
    </submittedName>
</protein>
<dbReference type="InterPro" id="IPR013486">
    <property type="entry name" value="SpoIID/LytB"/>
</dbReference>
<dbReference type="PANTHER" id="PTHR30032">
    <property type="entry name" value="N-ACETYLMURAMOYL-L-ALANINE AMIDASE-RELATED"/>
    <property type="match status" value="1"/>
</dbReference>
<reference evidence="2 3" key="1">
    <citation type="journal article" date="2018" name="Nat. Biotechnol.">
        <title>A standardized bacterial taxonomy based on genome phylogeny substantially revises the tree of life.</title>
        <authorList>
            <person name="Parks D.H."/>
            <person name="Chuvochina M."/>
            <person name="Waite D.W."/>
            <person name="Rinke C."/>
            <person name="Skarshewski A."/>
            <person name="Chaumeil P.A."/>
            <person name="Hugenholtz P."/>
        </authorList>
    </citation>
    <scope>NUCLEOTIDE SEQUENCE [LARGE SCALE GENOMIC DNA]</scope>
    <source>
        <strain evidence="2">UBA11482</strain>
    </source>
</reference>
<dbReference type="EMBL" id="DNWC01000045">
    <property type="protein sequence ID" value="HBJ07978.1"/>
    <property type="molecule type" value="Genomic_DNA"/>
</dbReference>